<accession>A0A026VS24</accession>
<keyword evidence="2" id="KW-1185">Reference proteome</keyword>
<gene>
    <name evidence="1" type="ORF">X777_00157</name>
</gene>
<feature type="non-terminal residue" evidence="1">
    <location>
        <position position="1"/>
    </location>
</feature>
<evidence type="ECO:0000313" key="1">
    <source>
        <dbReference type="EMBL" id="EZA46440.1"/>
    </source>
</evidence>
<evidence type="ECO:0008006" key="3">
    <source>
        <dbReference type="Google" id="ProtNLM"/>
    </source>
</evidence>
<name>A0A026VS24_OOCBI</name>
<dbReference type="Proteomes" id="UP000053097">
    <property type="component" value="Unassembled WGS sequence"/>
</dbReference>
<dbReference type="OMA" id="YANRVKF"/>
<protein>
    <recommendedName>
        <fullName evidence="3">Retrotransposon gag domain-containing protein</fullName>
    </recommendedName>
</protein>
<proteinExistence type="predicted"/>
<sequence length="154" mass="17930">KIVRTHIVGEARRTIQGQEFDTVAKLTKYLKQIYGSSKNAYQLQKELGNIYQKNEEDVVTYANRVKFLEKQILEAYRSTSNPQTDPNIKVSLEKDMAKCFIRGLKPEIEQRIARNLDVQATITDALRIEKELHAMTDLRQRSNNNLSQKNFTER</sequence>
<dbReference type="EMBL" id="KK111282">
    <property type="protein sequence ID" value="EZA46440.1"/>
    <property type="molecule type" value="Genomic_DNA"/>
</dbReference>
<organism evidence="1 2">
    <name type="scientific">Ooceraea biroi</name>
    <name type="common">Clonal raider ant</name>
    <name type="synonym">Cerapachys biroi</name>
    <dbReference type="NCBI Taxonomy" id="2015173"/>
    <lineage>
        <taxon>Eukaryota</taxon>
        <taxon>Metazoa</taxon>
        <taxon>Ecdysozoa</taxon>
        <taxon>Arthropoda</taxon>
        <taxon>Hexapoda</taxon>
        <taxon>Insecta</taxon>
        <taxon>Pterygota</taxon>
        <taxon>Neoptera</taxon>
        <taxon>Endopterygota</taxon>
        <taxon>Hymenoptera</taxon>
        <taxon>Apocrita</taxon>
        <taxon>Aculeata</taxon>
        <taxon>Formicoidea</taxon>
        <taxon>Formicidae</taxon>
        <taxon>Dorylinae</taxon>
        <taxon>Ooceraea</taxon>
    </lineage>
</organism>
<reference evidence="1 2" key="1">
    <citation type="journal article" date="2014" name="Curr. Biol.">
        <title>The genome of the clonal raider ant Cerapachys biroi.</title>
        <authorList>
            <person name="Oxley P.R."/>
            <person name="Ji L."/>
            <person name="Fetter-Pruneda I."/>
            <person name="McKenzie S.K."/>
            <person name="Li C."/>
            <person name="Hu H."/>
            <person name="Zhang G."/>
            <person name="Kronauer D.J."/>
        </authorList>
    </citation>
    <scope>NUCLEOTIDE SEQUENCE [LARGE SCALE GENOMIC DNA]</scope>
</reference>
<dbReference type="AlphaFoldDB" id="A0A026VS24"/>
<evidence type="ECO:0000313" key="2">
    <source>
        <dbReference type="Proteomes" id="UP000053097"/>
    </source>
</evidence>